<reference evidence="4 5" key="1">
    <citation type="submission" date="2018-12" db="EMBL/GenBank/DDBJ databases">
        <title>Bacillus yapensis draft genome sequence.</title>
        <authorList>
            <person name="Yu L."/>
            <person name="Xu X."/>
            <person name="Tang X."/>
        </authorList>
    </citation>
    <scope>NUCLEOTIDE SEQUENCE [LARGE SCALE GENOMIC DNA]</scope>
    <source>
        <strain evidence="4 5">XXST-01</strain>
    </source>
</reference>
<evidence type="ECO:0000256" key="1">
    <source>
        <dbReference type="ARBA" id="ARBA00022679"/>
    </source>
</evidence>
<feature type="domain" description="N-acetyltransferase" evidence="3">
    <location>
        <begin position="1"/>
        <end position="156"/>
    </location>
</feature>
<dbReference type="Pfam" id="PF00583">
    <property type="entry name" value="Acetyltransf_1"/>
    <property type="match status" value="1"/>
</dbReference>
<dbReference type="InterPro" id="IPR050832">
    <property type="entry name" value="Bact_Acetyltransf"/>
</dbReference>
<dbReference type="GO" id="GO:0016747">
    <property type="term" value="F:acyltransferase activity, transferring groups other than amino-acyl groups"/>
    <property type="evidence" value="ECO:0007669"/>
    <property type="project" value="InterPro"/>
</dbReference>
<dbReference type="RefSeq" id="WP_126410228.1">
    <property type="nucleotide sequence ID" value="NZ_RXNT01000017.1"/>
</dbReference>
<organism evidence="4 5">
    <name type="scientific">Bacillus yapensis</name>
    <dbReference type="NCBI Taxonomy" id="2492960"/>
    <lineage>
        <taxon>Bacteria</taxon>
        <taxon>Bacillati</taxon>
        <taxon>Bacillota</taxon>
        <taxon>Bacilli</taxon>
        <taxon>Bacillales</taxon>
        <taxon>Bacillaceae</taxon>
        <taxon>Bacillus</taxon>
    </lineage>
</organism>
<dbReference type="PROSITE" id="PS51186">
    <property type="entry name" value="GNAT"/>
    <property type="match status" value="1"/>
</dbReference>
<keyword evidence="2" id="KW-0012">Acyltransferase</keyword>
<evidence type="ECO:0000259" key="3">
    <source>
        <dbReference type="PROSITE" id="PS51186"/>
    </source>
</evidence>
<evidence type="ECO:0000256" key="2">
    <source>
        <dbReference type="ARBA" id="ARBA00023315"/>
    </source>
</evidence>
<dbReference type="Proteomes" id="UP000271374">
    <property type="component" value="Unassembled WGS sequence"/>
</dbReference>
<dbReference type="InterPro" id="IPR000182">
    <property type="entry name" value="GNAT_dom"/>
</dbReference>
<evidence type="ECO:0000313" key="5">
    <source>
        <dbReference type="Proteomes" id="UP000271374"/>
    </source>
</evidence>
<dbReference type="PANTHER" id="PTHR43877:SF2">
    <property type="entry name" value="AMINOALKYLPHOSPHONATE N-ACETYLTRANSFERASE-RELATED"/>
    <property type="match status" value="1"/>
</dbReference>
<dbReference type="Gene3D" id="3.40.630.30">
    <property type="match status" value="1"/>
</dbReference>
<sequence>MEIKLADWSDAPIIHEIMIKAFTEYKEEAAPSSALEETAQAVSISLKDGEKSFICYSSGQPVGTVRFRLNEEHLYFFRLAVAPEMQGRGIAKKLLKALEDYAIKEEIVTLRCKVRMAVPRNINLYRSVGYAIVAEEIVQKPNGVDVKVATMVKKLG</sequence>
<keyword evidence="1 4" id="KW-0808">Transferase</keyword>
<proteinExistence type="predicted"/>
<dbReference type="CDD" id="cd04301">
    <property type="entry name" value="NAT_SF"/>
    <property type="match status" value="1"/>
</dbReference>
<gene>
    <name evidence="4" type="ORF">EKG37_18255</name>
</gene>
<dbReference type="PANTHER" id="PTHR43877">
    <property type="entry name" value="AMINOALKYLPHOSPHONATE N-ACETYLTRANSFERASE-RELATED-RELATED"/>
    <property type="match status" value="1"/>
</dbReference>
<comment type="caution">
    <text evidence="4">The sequence shown here is derived from an EMBL/GenBank/DDBJ whole genome shotgun (WGS) entry which is preliminary data.</text>
</comment>
<dbReference type="InterPro" id="IPR016181">
    <property type="entry name" value="Acyl_CoA_acyltransferase"/>
</dbReference>
<dbReference type="SUPFAM" id="SSF55729">
    <property type="entry name" value="Acyl-CoA N-acyltransferases (Nat)"/>
    <property type="match status" value="1"/>
</dbReference>
<protein>
    <submittedName>
        <fullName evidence="4">GNAT family N-acetyltransferase</fullName>
    </submittedName>
</protein>
<dbReference type="OrthoDB" id="2594246at2"/>
<evidence type="ECO:0000313" key="4">
    <source>
        <dbReference type="EMBL" id="RTR27835.1"/>
    </source>
</evidence>
<dbReference type="EMBL" id="RXNT01000017">
    <property type="protein sequence ID" value="RTR27835.1"/>
    <property type="molecule type" value="Genomic_DNA"/>
</dbReference>
<keyword evidence="5" id="KW-1185">Reference proteome</keyword>
<accession>A0A3S0KCR1</accession>
<name>A0A3S0KCR1_9BACI</name>
<dbReference type="AlphaFoldDB" id="A0A3S0KCR1"/>